<protein>
    <submittedName>
        <fullName evidence="3">Pre-rRNA-processing protein TSR4</fullName>
    </submittedName>
</protein>
<dbReference type="Pfam" id="PF04194">
    <property type="entry name" value="PDCD2_C"/>
    <property type="match status" value="2"/>
</dbReference>
<dbReference type="Proteomes" id="UP000198406">
    <property type="component" value="Unassembled WGS sequence"/>
</dbReference>
<dbReference type="GO" id="GO:0005737">
    <property type="term" value="C:cytoplasm"/>
    <property type="evidence" value="ECO:0007669"/>
    <property type="project" value="InterPro"/>
</dbReference>
<feature type="domain" description="Programmed cell death protein 2 C-terminal" evidence="2">
    <location>
        <begin position="276"/>
        <end position="345"/>
    </location>
</feature>
<feature type="compositionally biased region" description="Acidic residues" evidence="1">
    <location>
        <begin position="222"/>
        <end position="233"/>
    </location>
</feature>
<dbReference type="EMBL" id="BDSP01000123">
    <property type="protein sequence ID" value="GAX17911.1"/>
    <property type="molecule type" value="Genomic_DNA"/>
</dbReference>
<dbReference type="OrthoDB" id="443682at2759"/>
<evidence type="ECO:0000259" key="2">
    <source>
        <dbReference type="Pfam" id="PF04194"/>
    </source>
</evidence>
<reference evidence="3 4" key="1">
    <citation type="journal article" date="2015" name="Plant Cell">
        <title>Oil accumulation by the oleaginous diatom Fistulifera solaris as revealed by the genome and transcriptome.</title>
        <authorList>
            <person name="Tanaka T."/>
            <person name="Maeda Y."/>
            <person name="Veluchamy A."/>
            <person name="Tanaka M."/>
            <person name="Abida H."/>
            <person name="Marechal E."/>
            <person name="Bowler C."/>
            <person name="Muto M."/>
            <person name="Sunaga Y."/>
            <person name="Tanaka M."/>
            <person name="Yoshino T."/>
            <person name="Taniguchi T."/>
            <person name="Fukuda Y."/>
            <person name="Nemoto M."/>
            <person name="Matsumoto M."/>
            <person name="Wong P.S."/>
            <person name="Aburatani S."/>
            <person name="Fujibuchi W."/>
        </authorList>
    </citation>
    <scope>NUCLEOTIDE SEQUENCE [LARGE SCALE GENOMIC DNA]</scope>
    <source>
        <strain evidence="3 4">JPCC DA0580</strain>
    </source>
</reference>
<organism evidence="3 4">
    <name type="scientific">Fistulifera solaris</name>
    <name type="common">Oleaginous diatom</name>
    <dbReference type="NCBI Taxonomy" id="1519565"/>
    <lineage>
        <taxon>Eukaryota</taxon>
        <taxon>Sar</taxon>
        <taxon>Stramenopiles</taxon>
        <taxon>Ochrophyta</taxon>
        <taxon>Bacillariophyta</taxon>
        <taxon>Bacillariophyceae</taxon>
        <taxon>Bacillariophycidae</taxon>
        <taxon>Naviculales</taxon>
        <taxon>Naviculaceae</taxon>
        <taxon>Fistulifera</taxon>
    </lineage>
</organism>
<comment type="caution">
    <text evidence="3">The sequence shown here is derived from an EMBL/GenBank/DDBJ whole genome shotgun (WGS) entry which is preliminary data.</text>
</comment>
<dbReference type="InterPro" id="IPR007320">
    <property type="entry name" value="PDCD2_C"/>
</dbReference>
<feature type="region of interest" description="Disordered" evidence="1">
    <location>
        <begin position="195"/>
        <end position="254"/>
    </location>
</feature>
<sequence>MTAPTVQLGFCIPIEDDEQLQEVAHRSADYTLWDGGQVGGKPSWLNPQHIPNSIPCLNCSSSSMKFVTQLYAPVDFPDDDRAFHRSLYLFACATCLQNKNHVNKGVRILRAQLPANNDYFPNMENKNSVEVEEVNWQQHTPDAWNVNLCALCGVKGKGKCPLQQLYFCGSEHQKEYKRRGDRSILPLSQLVVEEEPPVAKDTTKSRKQLFSNVSEENHDENGSEDDENDDDGDEKQVEAGFDGANGEPGEDEDLEQEDLNEMIGAATNLVSQDPITMKFYQRIQERPSVRDQCLRYTRWSSMEPLWIQEQYRPTSIPACEHCGAERKFEFQLMPQMLHYLMTLKEDTDKDGKAAEDKYAQVKEALEQTESWVQQAPPERIPPALMDARDSAIERVQKELLKDVSQQDLDWGVVAVYTCTQSCNKTSLDNLGAYSEEFAWVQPSLDS</sequence>
<proteinExistence type="predicted"/>
<feature type="domain" description="Programmed cell death protein 2 C-terminal" evidence="2">
    <location>
        <begin position="400"/>
        <end position="441"/>
    </location>
</feature>
<evidence type="ECO:0000313" key="4">
    <source>
        <dbReference type="Proteomes" id="UP000198406"/>
    </source>
</evidence>
<dbReference type="InParanoid" id="A0A1Z5JW16"/>
<dbReference type="PANTHER" id="PTHR12298:SF4">
    <property type="entry name" value="PROGRAMMED CELL DEATH PROTEIN 2"/>
    <property type="match status" value="1"/>
</dbReference>
<name>A0A1Z5JW16_FISSO</name>
<dbReference type="AlphaFoldDB" id="A0A1Z5JW16"/>
<accession>A0A1Z5JW16</accession>
<dbReference type="PANTHER" id="PTHR12298">
    <property type="entry name" value="PCDC2 PROGRAMMED CELL DEATH PROTEIN 2 -RELATED"/>
    <property type="match status" value="1"/>
</dbReference>
<evidence type="ECO:0000256" key="1">
    <source>
        <dbReference type="SAM" id="MobiDB-lite"/>
    </source>
</evidence>
<keyword evidence="4" id="KW-1185">Reference proteome</keyword>
<gene>
    <name evidence="3" type="ORF">FisN_18Hh117</name>
</gene>
<evidence type="ECO:0000313" key="3">
    <source>
        <dbReference type="EMBL" id="GAX17911.1"/>
    </source>
</evidence>